<proteinExistence type="predicted"/>
<feature type="region of interest" description="Disordered" evidence="1">
    <location>
        <begin position="252"/>
        <end position="275"/>
    </location>
</feature>
<reference evidence="4" key="2">
    <citation type="submission" date="2013-04" db="EMBL/GenBank/DDBJ databases">
        <title>Genomic mechanisms accounting for the adaptation to parasitism in nematode-trapping fungi.</title>
        <authorList>
            <person name="Ahren D.G."/>
        </authorList>
    </citation>
    <scope>NUCLEOTIDE SEQUENCE [LARGE SCALE GENOMIC DNA]</scope>
    <source>
        <strain evidence="4">CBS 200.50</strain>
    </source>
</reference>
<organism evidence="3 4">
    <name type="scientific">Dactylellina haptotyla (strain CBS 200.50)</name>
    <name type="common">Nematode-trapping fungus</name>
    <name type="synonym">Monacrosporium haptotylum</name>
    <dbReference type="NCBI Taxonomy" id="1284197"/>
    <lineage>
        <taxon>Eukaryota</taxon>
        <taxon>Fungi</taxon>
        <taxon>Dikarya</taxon>
        <taxon>Ascomycota</taxon>
        <taxon>Pezizomycotina</taxon>
        <taxon>Orbiliomycetes</taxon>
        <taxon>Orbiliales</taxon>
        <taxon>Orbiliaceae</taxon>
        <taxon>Dactylellina</taxon>
    </lineage>
</organism>
<comment type="caution">
    <text evidence="3">The sequence shown here is derived from an EMBL/GenBank/DDBJ whole genome shotgun (WGS) entry which is preliminary data.</text>
</comment>
<protein>
    <recommendedName>
        <fullName evidence="2">BTB domain-containing protein</fullName>
    </recommendedName>
</protein>
<dbReference type="OrthoDB" id="1022638at2759"/>
<dbReference type="Proteomes" id="UP000015100">
    <property type="component" value="Unassembled WGS sequence"/>
</dbReference>
<dbReference type="PROSITE" id="PS50097">
    <property type="entry name" value="BTB"/>
    <property type="match status" value="1"/>
</dbReference>
<dbReference type="InterPro" id="IPR011333">
    <property type="entry name" value="SKP1/BTB/POZ_sf"/>
</dbReference>
<dbReference type="Gene3D" id="3.30.710.10">
    <property type="entry name" value="Potassium Channel Kv1.1, Chain A"/>
    <property type="match status" value="1"/>
</dbReference>
<reference evidence="3 4" key="1">
    <citation type="journal article" date="2013" name="PLoS Genet.">
        <title>Genomic mechanisms accounting for the adaptation to parasitism in nematode-trapping fungi.</title>
        <authorList>
            <person name="Meerupati T."/>
            <person name="Andersson K.M."/>
            <person name="Friman E."/>
            <person name="Kumar D."/>
            <person name="Tunlid A."/>
            <person name="Ahren D."/>
        </authorList>
    </citation>
    <scope>NUCLEOTIDE SEQUENCE [LARGE SCALE GENOMIC DNA]</scope>
    <source>
        <strain evidence="3 4">CBS 200.50</strain>
    </source>
</reference>
<dbReference type="SUPFAM" id="SSF54695">
    <property type="entry name" value="POZ domain"/>
    <property type="match status" value="1"/>
</dbReference>
<dbReference type="SMART" id="SM00225">
    <property type="entry name" value="BTB"/>
    <property type="match status" value="1"/>
</dbReference>
<name>S8BVQ3_DACHA</name>
<dbReference type="STRING" id="1284197.S8BVQ3"/>
<dbReference type="AlphaFoldDB" id="S8BVQ3"/>
<accession>S8BVQ3</accession>
<evidence type="ECO:0000313" key="4">
    <source>
        <dbReference type="Proteomes" id="UP000015100"/>
    </source>
</evidence>
<sequence length="327" mass="36216">MLTVFAIIPPLKISSSFNSSPYSDLTLLVGPSRTPIHVHQIIVCSSSYFFKNACSTFTSSSSSTSPRSIPIPDISVSVLQSILSWQYGGKYTLPAHHPPPRSTIKDTNSTPTETSSPEPTILATLVAASYLQIPLIQSEIFHAISEEFRFRPWQRFPKPVEFIDTLCNGLLDPNGTKYPISDVFNDANGHHKEAAAAGSAARESHMHAVRLANLGNRMNRSGDKAALDKCVSTMVASHNFQDLANEIEQIKRTKLENSEGATRKSPSGGSSDREDPFFTIILPAWEEYVRKRDMRRVLDPVNEYAISFDEPLRMSLMSRPSAPRDCC</sequence>
<dbReference type="EMBL" id="AQGS01000474">
    <property type="protein sequence ID" value="EPS39352.1"/>
    <property type="molecule type" value="Genomic_DNA"/>
</dbReference>
<dbReference type="InterPro" id="IPR000210">
    <property type="entry name" value="BTB/POZ_dom"/>
</dbReference>
<dbReference type="HOGENOM" id="CLU_849974_0_0_1"/>
<dbReference type="Pfam" id="PF00651">
    <property type="entry name" value="BTB"/>
    <property type="match status" value="1"/>
</dbReference>
<evidence type="ECO:0000313" key="3">
    <source>
        <dbReference type="EMBL" id="EPS39352.1"/>
    </source>
</evidence>
<keyword evidence="4" id="KW-1185">Reference proteome</keyword>
<feature type="region of interest" description="Disordered" evidence="1">
    <location>
        <begin position="96"/>
        <end position="117"/>
    </location>
</feature>
<evidence type="ECO:0000256" key="1">
    <source>
        <dbReference type="SAM" id="MobiDB-lite"/>
    </source>
</evidence>
<dbReference type="CDD" id="cd18186">
    <property type="entry name" value="BTB_POZ_ZBTB_KLHL-like"/>
    <property type="match status" value="1"/>
</dbReference>
<gene>
    <name evidence="3" type="ORF">H072_6872</name>
</gene>
<evidence type="ECO:0000259" key="2">
    <source>
        <dbReference type="PROSITE" id="PS50097"/>
    </source>
</evidence>
<feature type="domain" description="BTB" evidence="2">
    <location>
        <begin position="23"/>
        <end position="95"/>
    </location>
</feature>